<dbReference type="InterPro" id="IPR041017">
    <property type="entry name" value="Thioredoxin_10"/>
</dbReference>
<evidence type="ECO:0000313" key="3">
    <source>
        <dbReference type="EMBL" id="GMA35306.1"/>
    </source>
</evidence>
<evidence type="ECO:0000313" key="4">
    <source>
        <dbReference type="Proteomes" id="UP001157125"/>
    </source>
</evidence>
<dbReference type="Pfam" id="PF17991">
    <property type="entry name" value="Thioredoxin_10"/>
    <property type="match status" value="1"/>
</dbReference>
<protein>
    <recommendedName>
        <fullName evidence="2">DipZ thioredoxin-like C-terminal domain-containing protein</fullName>
    </recommendedName>
</protein>
<dbReference type="Gene3D" id="2.60.120.260">
    <property type="entry name" value="Galactose-binding domain-like"/>
    <property type="match status" value="1"/>
</dbReference>
<evidence type="ECO:0000259" key="2">
    <source>
        <dbReference type="Pfam" id="PF17991"/>
    </source>
</evidence>
<dbReference type="EMBL" id="BSUN01000001">
    <property type="protein sequence ID" value="GMA35306.1"/>
    <property type="molecule type" value="Genomic_DNA"/>
</dbReference>
<organism evidence="3 4">
    <name type="scientific">Demequina litorisediminis</name>
    <dbReference type="NCBI Taxonomy" id="1849022"/>
    <lineage>
        <taxon>Bacteria</taxon>
        <taxon>Bacillati</taxon>
        <taxon>Actinomycetota</taxon>
        <taxon>Actinomycetes</taxon>
        <taxon>Micrococcales</taxon>
        <taxon>Demequinaceae</taxon>
        <taxon>Demequina</taxon>
    </lineage>
</organism>
<dbReference type="Proteomes" id="UP001157125">
    <property type="component" value="Unassembled WGS sequence"/>
</dbReference>
<reference evidence="4" key="1">
    <citation type="journal article" date="2019" name="Int. J. Syst. Evol. Microbiol.">
        <title>The Global Catalogue of Microorganisms (GCM) 10K type strain sequencing project: providing services to taxonomists for standard genome sequencing and annotation.</title>
        <authorList>
            <consortium name="The Broad Institute Genomics Platform"/>
            <consortium name="The Broad Institute Genome Sequencing Center for Infectious Disease"/>
            <person name="Wu L."/>
            <person name="Ma J."/>
        </authorList>
    </citation>
    <scope>NUCLEOTIDE SEQUENCE [LARGE SCALE GENOMIC DNA]</scope>
    <source>
        <strain evidence="4">NBRC 112299</strain>
    </source>
</reference>
<evidence type="ECO:0000256" key="1">
    <source>
        <dbReference type="SAM" id="MobiDB-lite"/>
    </source>
</evidence>
<feature type="region of interest" description="Disordered" evidence="1">
    <location>
        <begin position="1"/>
        <end position="53"/>
    </location>
</feature>
<dbReference type="RefSeq" id="WP_284327898.1">
    <property type="nucleotide sequence ID" value="NZ_BSUN01000001.1"/>
</dbReference>
<feature type="domain" description="DipZ thioredoxin-like C-terminal" evidence="2">
    <location>
        <begin position="20"/>
        <end position="149"/>
    </location>
</feature>
<sequence>MNLPGETDVEDVTPDVGSTTRETFLGTSKDVNYGGGDRYAPGEGTYTLPEAQPDDSFALSGSWRLETQYATPAGEESAALRLDFHATQVRMVLAGEGTVTVRLDDGDERVIEVSGTPRSYAVAEDVGDGQHLLDIEVSSGVEAYSFTFG</sequence>
<comment type="caution">
    <text evidence="3">The sequence shown here is derived from an EMBL/GenBank/DDBJ whole genome shotgun (WGS) entry which is preliminary data.</text>
</comment>
<name>A0ABQ6IC85_9MICO</name>
<gene>
    <name evidence="3" type="ORF">GCM10025876_15100</name>
</gene>
<accession>A0ABQ6IC85</accession>
<keyword evidence="4" id="KW-1185">Reference proteome</keyword>
<proteinExistence type="predicted"/>
<feature type="compositionally biased region" description="Polar residues" evidence="1">
    <location>
        <begin position="16"/>
        <end position="30"/>
    </location>
</feature>